<evidence type="ECO:0000313" key="10">
    <source>
        <dbReference type="EMBL" id="KIX84733.1"/>
    </source>
</evidence>
<keyword evidence="6 8" id="KW-1133">Transmembrane helix</keyword>
<dbReference type="Pfam" id="PF00528">
    <property type="entry name" value="BPD_transp_1"/>
    <property type="match status" value="1"/>
</dbReference>
<dbReference type="Proteomes" id="UP000030364">
    <property type="component" value="Unassembled WGS sequence"/>
</dbReference>
<reference evidence="10 11" key="1">
    <citation type="journal article" date="2015" name="Genome Announc.">
        <title>Draft Genome Sequence of the Thermophile Thermus filiformis ATCC 43280, Producer of Carotenoid-(Di)glucoside-Branched Fatty Acid (Di)esters and Source of Hyperthermostable Enzymes of Biotechnological Interest.</title>
        <authorList>
            <person name="Mandelli F."/>
            <person name="Oliveira Ramires B."/>
            <person name="Couger M.B."/>
            <person name="Paixao D.A."/>
            <person name="Camilo C.M."/>
            <person name="Polikarpov I."/>
            <person name="Prade R."/>
            <person name="Riano-Pachon D.M."/>
            <person name="Squina F.M."/>
        </authorList>
    </citation>
    <scope>NUCLEOTIDE SEQUENCE [LARGE SCALE GENOMIC DNA]</scope>
    <source>
        <strain evidence="10 11">ATCC 43280</strain>
    </source>
</reference>
<dbReference type="InterPro" id="IPR035906">
    <property type="entry name" value="MetI-like_sf"/>
</dbReference>
<feature type="transmembrane region" description="Helical" evidence="8">
    <location>
        <begin position="119"/>
        <end position="143"/>
    </location>
</feature>
<dbReference type="GO" id="GO:0005886">
    <property type="term" value="C:plasma membrane"/>
    <property type="evidence" value="ECO:0007669"/>
    <property type="project" value="UniProtKB-SubCell"/>
</dbReference>
<protein>
    <submittedName>
        <fullName evidence="10">Spermidine/putrescine ABC transporter permease</fullName>
    </submittedName>
</protein>
<gene>
    <name evidence="10" type="ORF">THFILI_01710</name>
</gene>
<dbReference type="STRING" id="276.THFILI_01710"/>
<feature type="transmembrane region" description="Helical" evidence="8">
    <location>
        <begin position="163"/>
        <end position="187"/>
    </location>
</feature>
<dbReference type="PANTHER" id="PTHR42929:SF1">
    <property type="entry name" value="INNER MEMBRANE ABC TRANSPORTER PERMEASE PROTEIN YDCU-RELATED"/>
    <property type="match status" value="1"/>
</dbReference>
<keyword evidence="11" id="KW-1185">Reference proteome</keyword>
<feature type="domain" description="ABC transmembrane type-1" evidence="9">
    <location>
        <begin position="85"/>
        <end position="291"/>
    </location>
</feature>
<name>A0A0D6XCX0_THEFI</name>
<feature type="transmembrane region" description="Helical" evidence="8">
    <location>
        <begin position="223"/>
        <end position="244"/>
    </location>
</feature>
<dbReference type="OrthoDB" id="9807047at2"/>
<dbReference type="AlphaFoldDB" id="A0A0D6XCX0"/>
<feature type="transmembrane region" description="Helical" evidence="8">
    <location>
        <begin position="21"/>
        <end position="44"/>
    </location>
</feature>
<keyword evidence="5 8" id="KW-0812">Transmembrane</keyword>
<evidence type="ECO:0000256" key="5">
    <source>
        <dbReference type="ARBA" id="ARBA00022692"/>
    </source>
</evidence>
<feature type="transmembrane region" description="Helical" evidence="8">
    <location>
        <begin position="270"/>
        <end position="288"/>
    </location>
</feature>
<dbReference type="SUPFAM" id="SSF161098">
    <property type="entry name" value="MetI-like"/>
    <property type="match status" value="1"/>
</dbReference>
<evidence type="ECO:0000256" key="6">
    <source>
        <dbReference type="ARBA" id="ARBA00022989"/>
    </source>
</evidence>
<evidence type="ECO:0000256" key="3">
    <source>
        <dbReference type="ARBA" id="ARBA00022448"/>
    </source>
</evidence>
<keyword evidence="4" id="KW-1003">Cell membrane</keyword>
<dbReference type="CDD" id="cd06261">
    <property type="entry name" value="TM_PBP2"/>
    <property type="match status" value="1"/>
</dbReference>
<evidence type="ECO:0000256" key="2">
    <source>
        <dbReference type="ARBA" id="ARBA00007069"/>
    </source>
</evidence>
<dbReference type="RefSeq" id="WP_038066980.1">
    <property type="nucleotide sequence ID" value="NZ_JPSL02000036.1"/>
</dbReference>
<evidence type="ECO:0000256" key="1">
    <source>
        <dbReference type="ARBA" id="ARBA00004651"/>
    </source>
</evidence>
<evidence type="ECO:0000256" key="8">
    <source>
        <dbReference type="RuleBase" id="RU363032"/>
    </source>
</evidence>
<dbReference type="PROSITE" id="PS50928">
    <property type="entry name" value="ABC_TM1"/>
    <property type="match status" value="1"/>
</dbReference>
<accession>A0A0D6XCX0</accession>
<comment type="similarity">
    <text evidence="2">Belongs to the binding-protein-dependent transport system permease family. CysTW subfamily.</text>
</comment>
<evidence type="ECO:0000256" key="7">
    <source>
        <dbReference type="ARBA" id="ARBA00023136"/>
    </source>
</evidence>
<organism evidence="10 11">
    <name type="scientific">Thermus filiformis</name>
    <dbReference type="NCBI Taxonomy" id="276"/>
    <lineage>
        <taxon>Bacteria</taxon>
        <taxon>Thermotogati</taxon>
        <taxon>Deinococcota</taxon>
        <taxon>Deinococci</taxon>
        <taxon>Thermales</taxon>
        <taxon>Thermaceae</taxon>
        <taxon>Thermus</taxon>
    </lineage>
</organism>
<dbReference type="Gene3D" id="1.10.3720.10">
    <property type="entry name" value="MetI-like"/>
    <property type="match status" value="1"/>
</dbReference>
<keyword evidence="7 8" id="KW-0472">Membrane</keyword>
<evidence type="ECO:0000256" key="4">
    <source>
        <dbReference type="ARBA" id="ARBA00022475"/>
    </source>
</evidence>
<keyword evidence="3 8" id="KW-0813">Transport</keyword>
<dbReference type="GO" id="GO:0055085">
    <property type="term" value="P:transmembrane transport"/>
    <property type="evidence" value="ECO:0007669"/>
    <property type="project" value="InterPro"/>
</dbReference>
<proteinExistence type="inferred from homology"/>
<dbReference type="InterPro" id="IPR000515">
    <property type="entry name" value="MetI-like"/>
</dbReference>
<evidence type="ECO:0000259" key="9">
    <source>
        <dbReference type="PROSITE" id="PS50928"/>
    </source>
</evidence>
<dbReference type="PANTHER" id="PTHR42929">
    <property type="entry name" value="INNER MEMBRANE ABC TRANSPORTER PERMEASE PROTEIN YDCU-RELATED-RELATED"/>
    <property type="match status" value="1"/>
</dbReference>
<feature type="transmembrane region" description="Helical" evidence="8">
    <location>
        <begin position="89"/>
        <end position="110"/>
    </location>
</feature>
<evidence type="ECO:0000313" key="11">
    <source>
        <dbReference type="Proteomes" id="UP000030364"/>
    </source>
</evidence>
<comment type="caution">
    <text evidence="10">The sequence shown here is derived from an EMBL/GenBank/DDBJ whole genome shotgun (WGS) entry which is preliminary data.</text>
</comment>
<dbReference type="EMBL" id="JPSL02000036">
    <property type="protein sequence ID" value="KIX84733.1"/>
    <property type="molecule type" value="Genomic_DNA"/>
</dbReference>
<comment type="subcellular location">
    <subcellularLocation>
        <location evidence="1 8">Cell membrane</location>
        <topology evidence="1 8">Multi-pass membrane protein</topology>
    </subcellularLocation>
</comment>
<sequence>MNRLLVWYGELATERSLLRRGVLLVLPGLLWVLAFLVLPGLLLVPLSFAERGPFGEVVWTFSLENYRRLLGFGVLGYSPDNLLALGRTLWVAFLTTLLCVLLAYPIAFYIRAQPPKRRYLLLSLVLVPFWTNIVIRTYAWQLLLAPEMPLARLLSALGLVEPGLALFPSAFAVYLGMVSAFLPFMVLPLYSSVERMDEGLLEAVRDLYGGPVRVFLHGVLPQTLPGLTVGVILTFIPAMGMFVVPDLLGGAKHLLLGNLVQQAFYTMRDWPYGAALSLVLILFTLLALRAYRRYGKEVDLA</sequence>